<dbReference type="Proteomes" id="UP001341840">
    <property type="component" value="Unassembled WGS sequence"/>
</dbReference>
<reference evidence="1 2" key="1">
    <citation type="journal article" date="2023" name="Plants (Basel)">
        <title>Bridging the Gap: Combining Genomics and Transcriptomics Approaches to Understand Stylosanthes scabra, an Orphan Legume from the Brazilian Caatinga.</title>
        <authorList>
            <person name="Ferreira-Neto J.R.C."/>
            <person name="da Silva M.D."/>
            <person name="Binneck E."/>
            <person name="de Melo N.F."/>
            <person name="da Silva R.H."/>
            <person name="de Melo A.L.T.M."/>
            <person name="Pandolfi V."/>
            <person name="Bustamante F.O."/>
            <person name="Brasileiro-Vidal A.C."/>
            <person name="Benko-Iseppon A.M."/>
        </authorList>
    </citation>
    <scope>NUCLEOTIDE SEQUENCE [LARGE SCALE GENOMIC DNA]</scope>
    <source>
        <tissue evidence="1">Leaves</tissue>
    </source>
</reference>
<evidence type="ECO:0000313" key="2">
    <source>
        <dbReference type="Proteomes" id="UP001341840"/>
    </source>
</evidence>
<evidence type="ECO:0000313" key="1">
    <source>
        <dbReference type="EMBL" id="MED6134996.1"/>
    </source>
</evidence>
<sequence length="177" mass="18635">MAPQHLTFSFSAAIPASQLFFLESPSSLPMTTPPNSPSTVLRSPSLTFITIHGVAGVLDYFLYDNDMFLPPPLPVVSSSPPNDIIMSSFLAIGETMGGMSGGYKEHRGGAGAVNRPGQQRTAIAAAASAGSLQSVLAPTFNLAVALASNCQLKVGWLDADVYGPNIYEQYSLTSMHI</sequence>
<gene>
    <name evidence="1" type="ORF">PIB30_042177</name>
</gene>
<keyword evidence="2" id="KW-1185">Reference proteome</keyword>
<protein>
    <submittedName>
        <fullName evidence="1">Uncharacterized protein</fullName>
    </submittedName>
</protein>
<comment type="caution">
    <text evidence="1">The sequence shown here is derived from an EMBL/GenBank/DDBJ whole genome shotgun (WGS) entry which is preliminary data.</text>
</comment>
<proteinExistence type="predicted"/>
<accession>A0ABU6SFG9</accession>
<name>A0ABU6SFG9_9FABA</name>
<dbReference type="EMBL" id="JASCZI010060653">
    <property type="protein sequence ID" value="MED6134996.1"/>
    <property type="molecule type" value="Genomic_DNA"/>
</dbReference>
<organism evidence="1 2">
    <name type="scientific">Stylosanthes scabra</name>
    <dbReference type="NCBI Taxonomy" id="79078"/>
    <lineage>
        <taxon>Eukaryota</taxon>
        <taxon>Viridiplantae</taxon>
        <taxon>Streptophyta</taxon>
        <taxon>Embryophyta</taxon>
        <taxon>Tracheophyta</taxon>
        <taxon>Spermatophyta</taxon>
        <taxon>Magnoliopsida</taxon>
        <taxon>eudicotyledons</taxon>
        <taxon>Gunneridae</taxon>
        <taxon>Pentapetalae</taxon>
        <taxon>rosids</taxon>
        <taxon>fabids</taxon>
        <taxon>Fabales</taxon>
        <taxon>Fabaceae</taxon>
        <taxon>Papilionoideae</taxon>
        <taxon>50 kb inversion clade</taxon>
        <taxon>dalbergioids sensu lato</taxon>
        <taxon>Dalbergieae</taxon>
        <taxon>Pterocarpus clade</taxon>
        <taxon>Stylosanthes</taxon>
    </lineage>
</organism>